<dbReference type="Proteomes" id="UP000663942">
    <property type="component" value="Chromosome"/>
</dbReference>
<dbReference type="RefSeq" id="WP_207823980.1">
    <property type="nucleotide sequence ID" value="NZ_CP062006.1"/>
</dbReference>
<sequence length="73" mass="7930">MTEAVPSAAQIEMTKMLAIRSQGEAADHDPVLINMQARSLAHLERIAPGATELVRAFFEDMKAKGIDPRTALP</sequence>
<organism evidence="1 2">
    <name type="scientific">Brevundimonas pondensis</name>
    <dbReference type="NCBI Taxonomy" id="2774189"/>
    <lineage>
        <taxon>Bacteria</taxon>
        <taxon>Pseudomonadati</taxon>
        <taxon>Pseudomonadota</taxon>
        <taxon>Alphaproteobacteria</taxon>
        <taxon>Caulobacterales</taxon>
        <taxon>Caulobacteraceae</taxon>
        <taxon>Brevundimonas</taxon>
    </lineage>
</organism>
<evidence type="ECO:0000313" key="2">
    <source>
        <dbReference type="Proteomes" id="UP000663942"/>
    </source>
</evidence>
<accession>A0ABX7SKW9</accession>
<name>A0ABX7SKW9_9CAUL</name>
<dbReference type="EMBL" id="CP062006">
    <property type="protein sequence ID" value="QTC87535.1"/>
    <property type="molecule type" value="Genomic_DNA"/>
</dbReference>
<reference evidence="1 2" key="1">
    <citation type="submission" date="2020-09" db="EMBL/GenBank/DDBJ databases">
        <title>Brevundimonas sp. LVF1 isolated from an oligotrophic pond in Goettingen, Germany.</title>
        <authorList>
            <person name="Friedrich I."/>
            <person name="Klassen A."/>
            <person name="Neubauer H."/>
            <person name="Schneider D."/>
            <person name="Hertel R."/>
            <person name="Daniel R."/>
        </authorList>
    </citation>
    <scope>NUCLEOTIDE SEQUENCE [LARGE SCALE GENOMIC DNA]</scope>
    <source>
        <strain evidence="1 2">LVF1</strain>
    </source>
</reference>
<proteinExistence type="predicted"/>
<gene>
    <name evidence="1" type="ORF">IFE19_15855</name>
</gene>
<evidence type="ECO:0000313" key="1">
    <source>
        <dbReference type="EMBL" id="QTC87535.1"/>
    </source>
</evidence>
<protein>
    <submittedName>
        <fullName evidence="1">Uncharacterized protein</fullName>
    </submittedName>
</protein>
<keyword evidence="2" id="KW-1185">Reference proteome</keyword>